<protein>
    <submittedName>
        <fullName evidence="1">Uncharacterized protein</fullName>
    </submittedName>
</protein>
<evidence type="ECO:0000313" key="1">
    <source>
        <dbReference type="EMBL" id="KPM09328.1"/>
    </source>
</evidence>
<dbReference type="AlphaFoldDB" id="A0A132AEB6"/>
<proteinExistence type="predicted"/>
<name>A0A132AEB6_SARSC</name>
<dbReference type="Proteomes" id="UP000616769">
    <property type="component" value="Unassembled WGS sequence"/>
</dbReference>
<gene>
    <name evidence="1" type="ORF">QR98_0078620</name>
</gene>
<organism evidence="1 2">
    <name type="scientific">Sarcoptes scabiei</name>
    <name type="common">Itch mite</name>
    <name type="synonym">Acarus scabiei</name>
    <dbReference type="NCBI Taxonomy" id="52283"/>
    <lineage>
        <taxon>Eukaryota</taxon>
        <taxon>Metazoa</taxon>
        <taxon>Ecdysozoa</taxon>
        <taxon>Arthropoda</taxon>
        <taxon>Chelicerata</taxon>
        <taxon>Arachnida</taxon>
        <taxon>Acari</taxon>
        <taxon>Acariformes</taxon>
        <taxon>Sarcoptiformes</taxon>
        <taxon>Astigmata</taxon>
        <taxon>Psoroptidia</taxon>
        <taxon>Sarcoptoidea</taxon>
        <taxon>Sarcoptidae</taxon>
        <taxon>Sarcoptinae</taxon>
        <taxon>Sarcoptes</taxon>
    </lineage>
</organism>
<reference evidence="1 2" key="1">
    <citation type="journal article" date="2015" name="Parasit. Vectors">
        <title>Draft genome of the scabies mite.</title>
        <authorList>
            <person name="Rider S.D.Jr."/>
            <person name="Morgan M.S."/>
            <person name="Arlian L.G."/>
        </authorList>
    </citation>
    <scope>NUCLEOTIDE SEQUENCE [LARGE SCALE GENOMIC DNA]</scope>
    <source>
        <strain evidence="1">Arlian Lab</strain>
    </source>
</reference>
<evidence type="ECO:0000313" key="2">
    <source>
        <dbReference type="Proteomes" id="UP000616769"/>
    </source>
</evidence>
<comment type="caution">
    <text evidence="1">The sequence shown here is derived from an EMBL/GenBank/DDBJ whole genome shotgun (WGS) entry which is preliminary data.</text>
</comment>
<accession>A0A132AEB6</accession>
<sequence length="79" mass="8236">MGSKELGAESSAQDPPPKPQGPGACPTHGKFTHIYEVLHGDVQPIQIHDESAKEGDGSLCHEVVVVVSSCSQVPPRPGP</sequence>
<dbReference type="VEuPathDB" id="VectorBase:SSCA007388"/>
<dbReference type="EMBL" id="JXLN01013377">
    <property type="protein sequence ID" value="KPM09328.1"/>
    <property type="molecule type" value="Genomic_DNA"/>
</dbReference>